<dbReference type="OrthoDB" id="2962715at2"/>
<accession>A0A510Y1M7</accession>
<dbReference type="Proteomes" id="UP000321051">
    <property type="component" value="Unassembled WGS sequence"/>
</dbReference>
<keyword evidence="2" id="KW-1185">Reference proteome</keyword>
<dbReference type="EMBL" id="BJUN01000001">
    <property type="protein sequence ID" value="GEK57184.1"/>
    <property type="molecule type" value="Genomic_DNA"/>
</dbReference>
<name>A0A510Y1M7_MARHA</name>
<dbReference type="RefSeq" id="WP_094907802.1">
    <property type="nucleotide sequence ID" value="NZ_BJUN01000001.1"/>
</dbReference>
<organism evidence="1 2">
    <name type="scientific">Marinococcus halophilus</name>
    <dbReference type="NCBI Taxonomy" id="1371"/>
    <lineage>
        <taxon>Bacteria</taxon>
        <taxon>Bacillati</taxon>
        <taxon>Bacillota</taxon>
        <taxon>Bacilli</taxon>
        <taxon>Bacillales</taxon>
        <taxon>Bacillaceae</taxon>
        <taxon>Marinococcus</taxon>
    </lineage>
</organism>
<gene>
    <name evidence="1" type="ORF">MHA01_00890</name>
</gene>
<dbReference type="AlphaFoldDB" id="A0A510Y1M7"/>
<protein>
    <submittedName>
        <fullName evidence="1">Uncharacterized protein</fullName>
    </submittedName>
</protein>
<proteinExistence type="predicted"/>
<comment type="caution">
    <text evidence="1">The sequence shown here is derived from an EMBL/GenBank/DDBJ whole genome shotgun (WGS) entry which is preliminary data.</text>
</comment>
<evidence type="ECO:0000313" key="1">
    <source>
        <dbReference type="EMBL" id="GEK57184.1"/>
    </source>
</evidence>
<reference evidence="1 2" key="1">
    <citation type="submission" date="2019-07" db="EMBL/GenBank/DDBJ databases">
        <title>Whole genome shotgun sequence of Marinococcus halophilus NBRC 102359.</title>
        <authorList>
            <person name="Hosoyama A."/>
            <person name="Uohara A."/>
            <person name="Ohji S."/>
            <person name="Ichikawa N."/>
        </authorList>
    </citation>
    <scope>NUCLEOTIDE SEQUENCE [LARGE SCALE GENOMIC DNA]</scope>
    <source>
        <strain evidence="1 2">NBRC 102359</strain>
    </source>
</reference>
<dbReference type="STRING" id="1371.GCA_900166605_02231"/>
<sequence length="199" mass="24679">MTIITVEAENNAWIPELSGRLKRYFPEAKLIERLTQFPEDPWEWVEAERLRNREAKQWEEEGVPVIVEGDVLSPFMKAWMHYFRKPWPELYELDDYYRKRLQDFRLHLSQRYVFIQQEEKKKWRWPKRKSPLEEEKEAKYRYYNGMKSHTPELIDLVAYDWLGTYPDYLDQHWPAEHPKREWPIQLYEFMIYFAANQRA</sequence>
<evidence type="ECO:0000313" key="2">
    <source>
        <dbReference type="Proteomes" id="UP000321051"/>
    </source>
</evidence>